<evidence type="ECO:0000313" key="1">
    <source>
        <dbReference type="EMBL" id="GHD82226.1"/>
    </source>
</evidence>
<gene>
    <name evidence="1" type="ORF">GCM10011419_29460</name>
</gene>
<comment type="caution">
    <text evidence="1">The sequence shown here is derived from an EMBL/GenBank/DDBJ whole genome shotgun (WGS) entry which is preliminary data.</text>
</comment>
<accession>A0ABQ3HCM4</accession>
<name>A0ABQ3HCM4_9NEIS</name>
<protein>
    <submittedName>
        <fullName evidence="1">Uncharacterized protein</fullName>
    </submittedName>
</protein>
<sequence length="155" mass="17818">MEYDVHFKFYSKAPAPINPVIIILDNDSGLKEIETYLVNSKSAQPHPTTIKKEKNEIRKAEFVHVVHNLYVVFTPISNAAAETAIEDLFKKETLNEELSGKKFNKNNNYDKATEYGKEYFAKKVILVKKSTIDFSGFHELLGRIEKCIGHYHLIK</sequence>
<reference evidence="2" key="1">
    <citation type="journal article" date="2019" name="Int. J. Syst. Evol. Microbiol.">
        <title>The Global Catalogue of Microorganisms (GCM) 10K type strain sequencing project: providing services to taxonomists for standard genome sequencing and annotation.</title>
        <authorList>
            <consortium name="The Broad Institute Genomics Platform"/>
            <consortium name="The Broad Institute Genome Sequencing Center for Infectious Disease"/>
            <person name="Wu L."/>
            <person name="Ma J."/>
        </authorList>
    </citation>
    <scope>NUCLEOTIDE SEQUENCE [LARGE SCALE GENOMIC DNA]</scope>
    <source>
        <strain evidence="2">KCTC 23713</strain>
    </source>
</reference>
<organism evidence="1 2">
    <name type="scientific">Vogesella fluminis</name>
    <dbReference type="NCBI Taxonomy" id="1069161"/>
    <lineage>
        <taxon>Bacteria</taxon>
        <taxon>Pseudomonadati</taxon>
        <taxon>Pseudomonadota</taxon>
        <taxon>Betaproteobacteria</taxon>
        <taxon>Neisseriales</taxon>
        <taxon>Chromobacteriaceae</taxon>
        <taxon>Vogesella</taxon>
    </lineage>
</organism>
<dbReference type="Proteomes" id="UP000662678">
    <property type="component" value="Unassembled WGS sequence"/>
</dbReference>
<evidence type="ECO:0000313" key="2">
    <source>
        <dbReference type="Proteomes" id="UP000662678"/>
    </source>
</evidence>
<dbReference type="EMBL" id="BMYP01000076">
    <property type="protein sequence ID" value="GHD82226.1"/>
    <property type="molecule type" value="Genomic_DNA"/>
</dbReference>
<proteinExistence type="predicted"/>
<keyword evidence="2" id="KW-1185">Reference proteome</keyword>